<feature type="transmembrane region" description="Helical" evidence="1">
    <location>
        <begin position="89"/>
        <end position="114"/>
    </location>
</feature>
<sequence length="123" mass="13185">MTDAELWELILISQANAATCFAIFLTLVSGYLVVAYSVGSRLLGSQISIVNVVFIVSALTVGFATYAALSRASFLLGFVASEYASPLSAGIIYAAPVAALAMLAMKLMCLVFMWQIRHPKRKS</sequence>
<evidence type="ECO:0000256" key="1">
    <source>
        <dbReference type="SAM" id="Phobius"/>
    </source>
</evidence>
<accession>A0ABT3T1V4</accession>
<evidence type="ECO:0000313" key="2">
    <source>
        <dbReference type="EMBL" id="MCX2976236.1"/>
    </source>
</evidence>
<reference evidence="2" key="1">
    <citation type="submission" date="2019-02" db="EMBL/GenBank/DDBJ databases">
        <authorList>
            <person name="Li S.-H."/>
        </authorList>
    </citation>
    <scope>NUCLEOTIDE SEQUENCE</scope>
    <source>
        <strain evidence="2">IMCC11814</strain>
    </source>
</reference>
<feature type="transmembrane region" description="Helical" evidence="1">
    <location>
        <begin position="48"/>
        <end position="69"/>
    </location>
</feature>
<gene>
    <name evidence="2" type="ORF">EYC82_02550</name>
</gene>
<name>A0ABT3T1V4_9GAMM</name>
<evidence type="ECO:0000313" key="3">
    <source>
        <dbReference type="Proteomes" id="UP001143304"/>
    </source>
</evidence>
<comment type="caution">
    <text evidence="2">The sequence shown here is derived from an EMBL/GenBank/DDBJ whole genome shotgun (WGS) entry which is preliminary data.</text>
</comment>
<dbReference type="EMBL" id="SHNO01000001">
    <property type="protein sequence ID" value="MCX2976236.1"/>
    <property type="molecule type" value="Genomic_DNA"/>
</dbReference>
<protein>
    <submittedName>
        <fullName evidence="2">Uncharacterized protein</fullName>
    </submittedName>
</protein>
<keyword evidence="1" id="KW-0812">Transmembrane</keyword>
<feature type="transmembrane region" description="Helical" evidence="1">
    <location>
        <begin position="15"/>
        <end position="36"/>
    </location>
</feature>
<keyword evidence="1" id="KW-0472">Membrane</keyword>
<keyword evidence="3" id="KW-1185">Reference proteome</keyword>
<organism evidence="2 3">
    <name type="scientific">Candidatus Marimicrobium litorale</name>
    <dbReference type="NCBI Taxonomy" id="2518991"/>
    <lineage>
        <taxon>Bacteria</taxon>
        <taxon>Pseudomonadati</taxon>
        <taxon>Pseudomonadota</taxon>
        <taxon>Gammaproteobacteria</taxon>
        <taxon>Cellvibrionales</taxon>
        <taxon>Halieaceae</taxon>
        <taxon>Marimicrobium</taxon>
    </lineage>
</organism>
<keyword evidence="1" id="KW-1133">Transmembrane helix</keyword>
<dbReference type="RefSeq" id="WP_279247990.1">
    <property type="nucleotide sequence ID" value="NZ_SHNO01000001.1"/>
</dbReference>
<dbReference type="Proteomes" id="UP001143304">
    <property type="component" value="Unassembled WGS sequence"/>
</dbReference>
<proteinExistence type="predicted"/>